<dbReference type="EC" id="3.4.24.-" evidence="10"/>
<feature type="binding site" evidence="9">
    <location>
        <position position="831"/>
    </location>
    <ligand>
        <name>Zn(2+)</name>
        <dbReference type="ChEBI" id="CHEBI:29105"/>
        <note>catalytic</note>
    </ligand>
</feature>
<dbReference type="SMART" id="SM00235">
    <property type="entry name" value="ZnMc"/>
    <property type="match status" value="2"/>
</dbReference>
<dbReference type="GO" id="GO:0008270">
    <property type="term" value="F:zinc ion binding"/>
    <property type="evidence" value="ECO:0007669"/>
    <property type="project" value="UniProtKB-UniRule"/>
</dbReference>
<feature type="binding site" evidence="9">
    <location>
        <position position="242"/>
    </location>
    <ligand>
        <name>Zn(2+)</name>
        <dbReference type="ChEBI" id="CHEBI:29105"/>
        <note>catalytic</note>
    </ligand>
</feature>
<evidence type="ECO:0000256" key="6">
    <source>
        <dbReference type="ARBA" id="ARBA00023049"/>
    </source>
</evidence>
<evidence type="ECO:0000256" key="3">
    <source>
        <dbReference type="ARBA" id="ARBA00022723"/>
    </source>
</evidence>
<feature type="domain" description="CUB" evidence="11">
    <location>
        <begin position="388"/>
        <end position="499"/>
    </location>
</feature>
<evidence type="ECO:0000256" key="9">
    <source>
        <dbReference type="PROSITE-ProRule" id="PRU01211"/>
    </source>
</evidence>
<dbReference type="InterPro" id="IPR006026">
    <property type="entry name" value="Peptidase_Metallo"/>
</dbReference>
<dbReference type="PRINTS" id="PR00480">
    <property type="entry name" value="ASTACIN"/>
</dbReference>
<reference evidence="13" key="1">
    <citation type="submission" date="2023-07" db="EMBL/GenBank/DDBJ databases">
        <title>Chromosome-level genome assembly of Artemia franciscana.</title>
        <authorList>
            <person name="Jo E."/>
        </authorList>
    </citation>
    <scope>NUCLEOTIDE SEQUENCE</scope>
    <source>
        <tissue evidence="13">Whole body</tissue>
    </source>
</reference>
<dbReference type="GO" id="GO:0004222">
    <property type="term" value="F:metalloendopeptidase activity"/>
    <property type="evidence" value="ECO:0007669"/>
    <property type="project" value="UniProtKB-UniRule"/>
</dbReference>
<feature type="binding site" evidence="9">
    <location>
        <position position="232"/>
    </location>
    <ligand>
        <name>Zn(2+)</name>
        <dbReference type="ChEBI" id="CHEBI:29105"/>
        <note>catalytic</note>
    </ligand>
</feature>
<keyword evidence="5 9" id="KW-0862">Zinc</keyword>
<name>A0AA88HHD2_ARTSF</name>
<keyword evidence="14" id="KW-1185">Reference proteome</keyword>
<comment type="caution">
    <text evidence="13">The sequence shown here is derived from an EMBL/GenBank/DDBJ whole genome shotgun (WGS) entry which is preliminary data.</text>
</comment>
<dbReference type="SUPFAM" id="SSF55486">
    <property type="entry name" value="Metalloproteases ('zincins'), catalytic domain"/>
    <property type="match status" value="2"/>
</dbReference>
<dbReference type="GO" id="GO:0006508">
    <property type="term" value="P:proteolysis"/>
    <property type="evidence" value="ECO:0007669"/>
    <property type="project" value="UniProtKB-KW"/>
</dbReference>
<gene>
    <name evidence="13" type="ORF">QYM36_012502</name>
</gene>
<dbReference type="InterPro" id="IPR035914">
    <property type="entry name" value="Sperma_CUB_dom_sf"/>
</dbReference>
<keyword evidence="7" id="KW-1015">Disulfide bond</keyword>
<dbReference type="EMBL" id="JAVRJZ010000016">
    <property type="protein sequence ID" value="KAK2711338.1"/>
    <property type="molecule type" value="Genomic_DNA"/>
</dbReference>
<feature type="binding site" evidence="9">
    <location>
        <position position="821"/>
    </location>
    <ligand>
        <name>Zn(2+)</name>
        <dbReference type="ChEBI" id="CHEBI:29105"/>
        <note>catalytic</note>
    </ligand>
</feature>
<feature type="active site" evidence="9">
    <location>
        <position position="822"/>
    </location>
</feature>
<dbReference type="InterPro" id="IPR001506">
    <property type="entry name" value="Peptidase_M12A"/>
</dbReference>
<evidence type="ECO:0000256" key="2">
    <source>
        <dbReference type="ARBA" id="ARBA00022670"/>
    </source>
</evidence>
<dbReference type="PANTHER" id="PTHR10127">
    <property type="entry name" value="DISCOIDIN, CUB, EGF, LAMININ , AND ZINC METALLOPROTEASE DOMAIN CONTAINING"/>
    <property type="match status" value="1"/>
</dbReference>
<dbReference type="InterPro" id="IPR024079">
    <property type="entry name" value="MetalloPept_cat_dom_sf"/>
</dbReference>
<feature type="non-terminal residue" evidence="13">
    <location>
        <position position="1"/>
    </location>
</feature>
<comment type="cofactor">
    <cofactor evidence="9 10">
        <name>Zn(2+)</name>
        <dbReference type="ChEBI" id="CHEBI:29105"/>
    </cofactor>
    <text evidence="9 10">Binds 1 zinc ion per subunit.</text>
</comment>
<evidence type="ECO:0000313" key="13">
    <source>
        <dbReference type="EMBL" id="KAK2711338.1"/>
    </source>
</evidence>
<evidence type="ECO:0000256" key="1">
    <source>
        <dbReference type="ARBA" id="ARBA00022536"/>
    </source>
</evidence>
<evidence type="ECO:0000256" key="4">
    <source>
        <dbReference type="ARBA" id="ARBA00022801"/>
    </source>
</evidence>
<feature type="binding site" evidence="9">
    <location>
        <position position="825"/>
    </location>
    <ligand>
        <name>Zn(2+)</name>
        <dbReference type="ChEBI" id="CHEBI:29105"/>
        <note>catalytic</note>
    </ligand>
</feature>
<feature type="active site" evidence="9">
    <location>
        <position position="233"/>
    </location>
</feature>
<dbReference type="Gene3D" id="3.40.390.10">
    <property type="entry name" value="Collagenase (Catalytic Domain)"/>
    <property type="match status" value="2"/>
</dbReference>
<dbReference type="Proteomes" id="UP001187531">
    <property type="component" value="Unassembled WGS sequence"/>
</dbReference>
<keyword evidence="6 9" id="KW-0482">Metalloprotease</keyword>
<evidence type="ECO:0000259" key="11">
    <source>
        <dbReference type="PROSITE" id="PS01180"/>
    </source>
</evidence>
<accession>A0AA88HHD2</accession>
<evidence type="ECO:0000256" key="10">
    <source>
        <dbReference type="RuleBase" id="RU361183"/>
    </source>
</evidence>
<keyword evidence="2 9" id="KW-0645">Protease</keyword>
<dbReference type="Pfam" id="PF01400">
    <property type="entry name" value="Astacin"/>
    <property type="match status" value="2"/>
</dbReference>
<proteinExistence type="predicted"/>
<dbReference type="PROSITE" id="PS51864">
    <property type="entry name" value="ASTACIN"/>
    <property type="match status" value="2"/>
</dbReference>
<protein>
    <recommendedName>
        <fullName evidence="10">Metalloendopeptidase</fullName>
        <ecNumber evidence="10">3.4.24.-</ecNumber>
    </recommendedName>
</protein>
<feature type="binding site" evidence="9">
    <location>
        <position position="236"/>
    </location>
    <ligand>
        <name>Zn(2+)</name>
        <dbReference type="ChEBI" id="CHEBI:29105"/>
        <note>catalytic</note>
    </ligand>
</feature>
<dbReference type="PANTHER" id="PTHR10127:SF850">
    <property type="entry name" value="METALLOENDOPEPTIDASE"/>
    <property type="match status" value="1"/>
</dbReference>
<feature type="domain" description="CUB" evidence="11">
    <location>
        <begin position="977"/>
        <end position="1088"/>
    </location>
</feature>
<sequence>MDPVGSKVGQIVADFVTQVSTMRHTESFTSLSVDSVSIIPSEGKVDLKETKKSHKLKKNEDFEVKNLSNYGDSRFLHRFLETINGTKSSNLLYKNVPAQLYRVIGDILYTKETWEMLRNFDLRDRVARISKYFHWPKQKNGLVIVPYQIDPRSFSHVDTSFISRGFKQWEEDTCIRTVPWVPGARLPFLGEARLFITNQPGSCHSFIGRLHHAWLQELSLGNGCWTDILAAHELGHALGLSHEHQRRDRDQYLIVIKRNYPRQNEKDFKKDALFDYSVPYNYLSNMHYQWYAFSLDIKNNLPTMLPRDPSLQYLLSDLHSVSHYDKLVINRAYGCIESWEKKCQTKNNCVNHGYLGPNCFCICPFGTSGGKCEYLNSDSLPAYPPPSCGGNIETPGSYASARNSGNLICIWWIKPPKCQVAVITIKVFYLKHISQQCRFEFFGIRSASLYELDEPMKCGNMVKLGSKFVGKPDIVIEFQSKMPRAQQGYIAFDVSFKHDPSCLPKSFASGYCPFVNSADGSIIVRSYSLFECYNWFKFPRAAYIRAATRYFDVTSSDPYCNNSFLLIRDLFGVQQKECNVEYFNHIFRGQEVHINYKNEFIRNATGFVSTIRQTESFTSLSVDSGSVISSEGKVDLKETKKSNKLKKNEDFEVKDVSNYGDSRFLHRFLETINGTKSSNLLYKNVPAQLYRVIGDILYTKETWEMLRDFGLRDRVARISEHFHWPKQKNGLVIVPYQIDPRSFSHVDTSFISRGFKQWEEDTCIRTVPWVAGARLPFLGEARLFIINQPGSCHSFIGRVHHAWLQDLSLGNGCWTDILAAHELGHALGLSHEHQRRDRDQNIIVIKRNYPRQNEKDFKKDALFDYSVPYNYLSNMHYQWYAFSLDIKNNLPTMLPRDPSLQYLLSDLHSVSHYDKLIINRAYGCIESWEKKCQTKNNCVNHGYLGPNCFCICPFGTSGAKCEYLNSDSLPAYPPPLCGGNIETPGSYASARNSGNLICIWWVKPPKCQVAVITIKVFYLKHISQQCRFEFFGIRSASLYELDEPMKCGNMVKLGSKFVGKPDIVIEFQSKMPRAQQGYIAFDVSFKHDPSCLPKSFASGYCPFVNSADGSIIVRSYSLFECYNWFTFPRAAYIRAAT</sequence>
<feature type="domain" description="Peptidase M12A" evidence="12">
    <location>
        <begin position="127"/>
        <end position="336"/>
    </location>
</feature>
<dbReference type="SUPFAM" id="SSF49854">
    <property type="entry name" value="Spermadhesin, CUB domain"/>
    <property type="match status" value="2"/>
</dbReference>
<evidence type="ECO:0000256" key="8">
    <source>
        <dbReference type="PROSITE-ProRule" id="PRU00059"/>
    </source>
</evidence>
<keyword evidence="3 9" id="KW-0479">Metal-binding</keyword>
<dbReference type="InterPro" id="IPR000859">
    <property type="entry name" value="CUB_dom"/>
</dbReference>
<dbReference type="AlphaFoldDB" id="A0AA88HHD2"/>
<dbReference type="PROSITE" id="PS01180">
    <property type="entry name" value="CUB"/>
    <property type="match status" value="2"/>
</dbReference>
<evidence type="ECO:0000259" key="12">
    <source>
        <dbReference type="PROSITE" id="PS51864"/>
    </source>
</evidence>
<feature type="domain" description="Peptidase M12A" evidence="12">
    <location>
        <begin position="716"/>
        <end position="925"/>
    </location>
</feature>
<evidence type="ECO:0000313" key="14">
    <source>
        <dbReference type="Proteomes" id="UP001187531"/>
    </source>
</evidence>
<keyword evidence="4 9" id="KW-0378">Hydrolase</keyword>
<comment type="caution">
    <text evidence="8">Lacks conserved residue(s) required for the propagation of feature annotation.</text>
</comment>
<evidence type="ECO:0000256" key="5">
    <source>
        <dbReference type="ARBA" id="ARBA00022833"/>
    </source>
</evidence>
<organism evidence="13 14">
    <name type="scientific">Artemia franciscana</name>
    <name type="common">Brine shrimp</name>
    <name type="synonym">Artemia sanfranciscana</name>
    <dbReference type="NCBI Taxonomy" id="6661"/>
    <lineage>
        <taxon>Eukaryota</taxon>
        <taxon>Metazoa</taxon>
        <taxon>Ecdysozoa</taxon>
        <taxon>Arthropoda</taxon>
        <taxon>Crustacea</taxon>
        <taxon>Branchiopoda</taxon>
        <taxon>Anostraca</taxon>
        <taxon>Artemiidae</taxon>
        <taxon>Artemia</taxon>
    </lineage>
</organism>
<evidence type="ECO:0000256" key="7">
    <source>
        <dbReference type="ARBA" id="ARBA00023157"/>
    </source>
</evidence>
<keyword evidence="1" id="KW-0245">EGF-like domain</keyword>